<dbReference type="GO" id="GO:0080115">
    <property type="term" value="F:myosin XI tail binding"/>
    <property type="evidence" value="ECO:0007669"/>
    <property type="project" value="UniProtKB-ARBA"/>
</dbReference>
<keyword evidence="10" id="KW-1185">Reference proteome</keyword>
<dbReference type="AlphaFoldDB" id="A0A0J8FGA9"/>
<feature type="transmembrane region" description="Helical" evidence="7">
    <location>
        <begin position="21"/>
        <end position="44"/>
    </location>
</feature>
<keyword evidence="2 7" id="KW-0812">Transmembrane</keyword>
<proteinExistence type="predicted"/>
<dbReference type="EMBL" id="KQ090066">
    <property type="protein sequence ID" value="KMT14866.1"/>
    <property type="molecule type" value="Genomic_DNA"/>
</dbReference>
<dbReference type="PROSITE" id="PS51775">
    <property type="entry name" value="GTD_BINDING"/>
    <property type="match status" value="1"/>
</dbReference>
<name>A0A0J8FGA9_BETVV</name>
<dbReference type="eggNOG" id="ENOG502QVIB">
    <property type="taxonomic scope" value="Eukaryota"/>
</dbReference>
<comment type="subcellular location">
    <subcellularLocation>
        <location evidence="1">Membrane</location>
    </subcellularLocation>
</comment>
<dbReference type="PANTHER" id="PTHR31422:SF3">
    <property type="entry name" value="GTD-BINDING DOMAIN-CONTAINING PROTEIN"/>
    <property type="match status" value="1"/>
</dbReference>
<reference evidence="9 10" key="1">
    <citation type="journal article" date="2014" name="Nature">
        <title>The genome of the recently domesticated crop plant sugar beet (Beta vulgaris).</title>
        <authorList>
            <person name="Dohm J.C."/>
            <person name="Minoche A.E."/>
            <person name="Holtgrawe D."/>
            <person name="Capella-Gutierrez S."/>
            <person name="Zakrzewski F."/>
            <person name="Tafer H."/>
            <person name="Rupp O."/>
            <person name="Sorensen T.R."/>
            <person name="Stracke R."/>
            <person name="Reinhardt R."/>
            <person name="Goesmann A."/>
            <person name="Kraft T."/>
            <person name="Schulz B."/>
            <person name="Stadler P.F."/>
            <person name="Schmidt T."/>
            <person name="Gabaldon T."/>
            <person name="Lehrach H."/>
            <person name="Weisshaar B."/>
            <person name="Himmelbauer H."/>
        </authorList>
    </citation>
    <scope>NUCLEOTIDE SEQUENCE [LARGE SCALE GENOMIC DNA]</scope>
    <source>
        <tissue evidence="9">Taproot</tissue>
    </source>
</reference>
<dbReference type="Pfam" id="PF04576">
    <property type="entry name" value="Zein-binding"/>
    <property type="match status" value="1"/>
</dbReference>
<evidence type="ECO:0000313" key="10">
    <source>
        <dbReference type="Proteomes" id="UP000035740"/>
    </source>
</evidence>
<feature type="coiled-coil region" evidence="5">
    <location>
        <begin position="296"/>
        <end position="323"/>
    </location>
</feature>
<dbReference type="OrthoDB" id="1933744at2759"/>
<evidence type="ECO:0000256" key="6">
    <source>
        <dbReference type="SAM" id="MobiDB-lite"/>
    </source>
</evidence>
<protein>
    <recommendedName>
        <fullName evidence="8">GTD-binding domain-containing protein</fullName>
    </recommendedName>
</protein>
<dbReference type="InterPro" id="IPR007656">
    <property type="entry name" value="GTD-bd"/>
</dbReference>
<evidence type="ECO:0000256" key="3">
    <source>
        <dbReference type="ARBA" id="ARBA00022989"/>
    </source>
</evidence>
<keyword evidence="4 7" id="KW-0472">Membrane</keyword>
<feature type="region of interest" description="Disordered" evidence="6">
    <location>
        <begin position="161"/>
        <end position="184"/>
    </location>
</feature>
<dbReference type="Gramene" id="KMT14866">
    <property type="protein sequence ID" value="KMT14866"/>
    <property type="gene ID" value="BVRB_3g065900"/>
</dbReference>
<dbReference type="KEGG" id="bvg:104889811"/>
<feature type="domain" description="GTD-binding" evidence="8">
    <location>
        <begin position="262"/>
        <end position="360"/>
    </location>
</feature>
<gene>
    <name evidence="9" type="ORF">BVRB_3g065900</name>
</gene>
<dbReference type="PANTHER" id="PTHR31422">
    <property type="entry name" value="BNAANNG28530D PROTEIN"/>
    <property type="match status" value="1"/>
</dbReference>
<feature type="compositionally biased region" description="Polar residues" evidence="6">
    <location>
        <begin position="174"/>
        <end position="184"/>
    </location>
</feature>
<dbReference type="GO" id="GO:0016020">
    <property type="term" value="C:membrane"/>
    <property type="evidence" value="ECO:0007669"/>
    <property type="project" value="UniProtKB-SubCell"/>
</dbReference>
<evidence type="ECO:0000256" key="5">
    <source>
        <dbReference type="SAM" id="Coils"/>
    </source>
</evidence>
<dbReference type="OMA" id="DMRRNSM"/>
<keyword evidence="5" id="KW-0175">Coiled coil</keyword>
<evidence type="ECO:0000313" key="9">
    <source>
        <dbReference type="EMBL" id="KMT14866.1"/>
    </source>
</evidence>
<keyword evidence="3 7" id="KW-1133">Transmembrane helix</keyword>
<evidence type="ECO:0000256" key="7">
    <source>
        <dbReference type="SAM" id="Phobius"/>
    </source>
</evidence>
<dbReference type="Proteomes" id="UP000035740">
    <property type="component" value="Chromosome 3"/>
</dbReference>
<evidence type="ECO:0000256" key="4">
    <source>
        <dbReference type="ARBA" id="ARBA00023136"/>
    </source>
</evidence>
<evidence type="ECO:0000259" key="8">
    <source>
        <dbReference type="PROSITE" id="PS51775"/>
    </source>
</evidence>
<accession>A0A0J8FGA9</accession>
<organism evidence="9 10">
    <name type="scientific">Beta vulgaris subsp. vulgaris</name>
    <name type="common">Beet</name>
    <dbReference type="NCBI Taxonomy" id="3555"/>
    <lineage>
        <taxon>Eukaryota</taxon>
        <taxon>Viridiplantae</taxon>
        <taxon>Streptophyta</taxon>
        <taxon>Embryophyta</taxon>
        <taxon>Tracheophyta</taxon>
        <taxon>Spermatophyta</taxon>
        <taxon>Magnoliopsida</taxon>
        <taxon>eudicotyledons</taxon>
        <taxon>Gunneridae</taxon>
        <taxon>Pentapetalae</taxon>
        <taxon>Caryophyllales</taxon>
        <taxon>Chenopodiaceae</taxon>
        <taxon>Betoideae</taxon>
        <taxon>Beta</taxon>
    </lineage>
</organism>
<sequence>MHMACQVIIQSWTFSRLVGAFLDLAIAYFLLCCSAIAFFVSKFLSILGLTLPCPCNGLFGYPTRAPCLQRLLVDCPTETISSLQLSVKTKFPFDSILARKDHCQLNLKLVEERYSDDGVLELEGEASYSSFSDPRRSQHSLSASDSFGKFDVKAKGAATQRPRCGLRRRRRASTDNGKFTSGSSYDHVRSDARALCWSPSEPSKLGNVENSTLVDSHVKTVPYSESNYATDESKLLYKNATSLENLKKNVGCGHGIDGENETAIRILELALEEEQAASAALCSELEQERLAAATAADEAMAMISRIQEEKASVEIEARQYQRIFEEKSVYDAEEMDILKEIIIRRERENLILEKEIEAYRKVFQENGGLEIQSNDTQGDNEASILDSSVDPMLILQQLSESIDKQKSMQKASNNIDYSSVYVHERTSTVSKGKKSSLLQWDQETKIIDELESPQSSSITADHLQSGDEANQDIQEKGMLSMDEIPCPQLCESSSSIRKNNKVSLQQQKLRGVVNYDDGEPRVHDVHIIDSKCSISQNSNRVEGELPFWAFDSQKMSGSADNSQQIESEMKRTSSDIVDRFPTVTSSPDRTIVPELRRNSLSAVDQERRKIDNEIGWLRARLRAVQEEKEKLRSSFEHQERGKTELQLLEDITGQLQEIRHLTAPEKAARQASLPPLSSKVTSKKRRSRSVSVGIVQSESS</sequence>
<evidence type="ECO:0000256" key="1">
    <source>
        <dbReference type="ARBA" id="ARBA00004370"/>
    </source>
</evidence>
<evidence type="ECO:0000256" key="2">
    <source>
        <dbReference type="ARBA" id="ARBA00022692"/>
    </source>
</evidence>
<feature type="region of interest" description="Disordered" evidence="6">
    <location>
        <begin position="663"/>
        <end position="700"/>
    </location>
</feature>